<dbReference type="InterPro" id="IPR036271">
    <property type="entry name" value="Tet_transcr_reg_TetR-rel_C_sf"/>
</dbReference>
<keyword evidence="3" id="KW-0804">Transcription</keyword>
<dbReference type="Pfam" id="PF21993">
    <property type="entry name" value="TetR_C_13_2"/>
    <property type="match status" value="1"/>
</dbReference>
<dbReference type="PANTHER" id="PTHR47506">
    <property type="entry name" value="TRANSCRIPTIONAL REGULATORY PROTEIN"/>
    <property type="match status" value="1"/>
</dbReference>
<evidence type="ECO:0000256" key="2">
    <source>
        <dbReference type="ARBA" id="ARBA00023125"/>
    </source>
</evidence>
<dbReference type="SUPFAM" id="SSF46689">
    <property type="entry name" value="Homeodomain-like"/>
    <property type="match status" value="1"/>
</dbReference>
<keyword evidence="7" id="KW-1185">Reference proteome</keyword>
<dbReference type="PANTHER" id="PTHR47506:SF1">
    <property type="entry name" value="HTH-TYPE TRANSCRIPTIONAL REGULATOR YJDC"/>
    <property type="match status" value="1"/>
</dbReference>
<feature type="DNA-binding region" description="H-T-H motif" evidence="4">
    <location>
        <begin position="29"/>
        <end position="48"/>
    </location>
</feature>
<dbReference type="AlphaFoldDB" id="A0A916U7E0"/>
<reference evidence="6" key="1">
    <citation type="journal article" date="2014" name="Int. J. Syst. Evol. Microbiol.">
        <title>Complete genome sequence of Corynebacterium casei LMG S-19264T (=DSM 44701T), isolated from a smear-ripened cheese.</title>
        <authorList>
            <consortium name="US DOE Joint Genome Institute (JGI-PGF)"/>
            <person name="Walter F."/>
            <person name="Albersmeier A."/>
            <person name="Kalinowski J."/>
            <person name="Ruckert C."/>
        </authorList>
    </citation>
    <scope>NUCLEOTIDE SEQUENCE</scope>
    <source>
        <strain evidence="6">CGMCC 1.12919</strain>
    </source>
</reference>
<name>A0A916U7E0_9HYPH</name>
<feature type="domain" description="HTH tetR-type" evidence="5">
    <location>
        <begin position="6"/>
        <end position="66"/>
    </location>
</feature>
<dbReference type="Gene3D" id="1.10.357.10">
    <property type="entry name" value="Tetracycline Repressor, domain 2"/>
    <property type="match status" value="1"/>
</dbReference>
<reference evidence="6" key="2">
    <citation type="submission" date="2020-09" db="EMBL/GenBank/DDBJ databases">
        <authorList>
            <person name="Sun Q."/>
            <person name="Zhou Y."/>
        </authorList>
    </citation>
    <scope>NUCLEOTIDE SEQUENCE</scope>
    <source>
        <strain evidence="6">CGMCC 1.12919</strain>
    </source>
</reference>
<dbReference type="SUPFAM" id="SSF48498">
    <property type="entry name" value="Tetracyclin repressor-like, C-terminal domain"/>
    <property type="match status" value="1"/>
</dbReference>
<keyword evidence="1" id="KW-0805">Transcription regulation</keyword>
<organism evidence="6 7">
    <name type="scientific">Chelatococcus reniformis</name>
    <dbReference type="NCBI Taxonomy" id="1494448"/>
    <lineage>
        <taxon>Bacteria</taxon>
        <taxon>Pseudomonadati</taxon>
        <taxon>Pseudomonadota</taxon>
        <taxon>Alphaproteobacteria</taxon>
        <taxon>Hyphomicrobiales</taxon>
        <taxon>Chelatococcaceae</taxon>
        <taxon>Chelatococcus</taxon>
    </lineage>
</organism>
<gene>
    <name evidence="6" type="ORF">GCM10010994_20680</name>
</gene>
<dbReference type="PROSITE" id="PS50977">
    <property type="entry name" value="HTH_TETR_2"/>
    <property type="match status" value="1"/>
</dbReference>
<protein>
    <submittedName>
        <fullName evidence="6">TetR family transcriptional regulator</fullName>
    </submittedName>
</protein>
<dbReference type="InterPro" id="IPR001647">
    <property type="entry name" value="HTH_TetR"/>
</dbReference>
<accession>A0A916U7E0</accession>
<evidence type="ECO:0000313" key="6">
    <source>
        <dbReference type="EMBL" id="GGC61911.1"/>
    </source>
</evidence>
<keyword evidence="2 4" id="KW-0238">DNA-binding</keyword>
<proteinExistence type="predicted"/>
<evidence type="ECO:0000256" key="1">
    <source>
        <dbReference type="ARBA" id="ARBA00023015"/>
    </source>
</evidence>
<comment type="caution">
    <text evidence="6">The sequence shown here is derived from an EMBL/GenBank/DDBJ whole genome shotgun (WGS) entry which is preliminary data.</text>
</comment>
<evidence type="ECO:0000256" key="4">
    <source>
        <dbReference type="PROSITE-ProRule" id="PRU00335"/>
    </source>
</evidence>
<evidence type="ECO:0000259" key="5">
    <source>
        <dbReference type="PROSITE" id="PS50977"/>
    </source>
</evidence>
<dbReference type="InterPro" id="IPR009057">
    <property type="entry name" value="Homeodomain-like_sf"/>
</dbReference>
<dbReference type="InterPro" id="IPR054156">
    <property type="entry name" value="YxaF_TetR_C"/>
</dbReference>
<dbReference type="EMBL" id="BMGG01000003">
    <property type="protein sequence ID" value="GGC61911.1"/>
    <property type="molecule type" value="Genomic_DNA"/>
</dbReference>
<evidence type="ECO:0000313" key="7">
    <source>
        <dbReference type="Proteomes" id="UP000637002"/>
    </source>
</evidence>
<dbReference type="RefSeq" id="WP_188609062.1">
    <property type="nucleotide sequence ID" value="NZ_BMGG01000003.1"/>
</dbReference>
<dbReference type="Gene3D" id="1.10.10.60">
    <property type="entry name" value="Homeodomain-like"/>
    <property type="match status" value="1"/>
</dbReference>
<sequence>MVGVRQFDEAEALRKALTLFWTKGFDETSMQELASATGVQRGSLYNAYGDKGALFLKVFEVYRRDFLRQLRASLDRPKLHDALQSFFDCVVTSMTTGNPTRGCLSTKTAASTAIVDESIREAVQGLLDELEGLLGGRLARAQPSDGLRLAPGEAARLIVTLTRGIVIIERVYQDEQRLRATADALIALLLDDRALASGGDRA</sequence>
<dbReference type="Pfam" id="PF00440">
    <property type="entry name" value="TetR_N"/>
    <property type="match status" value="1"/>
</dbReference>
<dbReference type="GO" id="GO:0003677">
    <property type="term" value="F:DNA binding"/>
    <property type="evidence" value="ECO:0007669"/>
    <property type="project" value="UniProtKB-UniRule"/>
</dbReference>
<evidence type="ECO:0000256" key="3">
    <source>
        <dbReference type="ARBA" id="ARBA00023163"/>
    </source>
</evidence>
<dbReference type="Proteomes" id="UP000637002">
    <property type="component" value="Unassembled WGS sequence"/>
</dbReference>